<dbReference type="GO" id="GO:0004674">
    <property type="term" value="F:protein serine/threonine kinase activity"/>
    <property type="evidence" value="ECO:0007669"/>
    <property type="project" value="UniProtKB-KW"/>
</dbReference>
<dbReference type="GO" id="GO:0005524">
    <property type="term" value="F:ATP binding"/>
    <property type="evidence" value="ECO:0007669"/>
    <property type="project" value="UniProtKB-UniRule"/>
</dbReference>
<evidence type="ECO:0000256" key="8">
    <source>
        <dbReference type="SAM" id="MobiDB-lite"/>
    </source>
</evidence>
<evidence type="ECO:0000256" key="1">
    <source>
        <dbReference type="ARBA" id="ARBA00022527"/>
    </source>
</evidence>
<evidence type="ECO:0000256" key="5">
    <source>
        <dbReference type="ARBA" id="ARBA00022840"/>
    </source>
</evidence>
<evidence type="ECO:0000313" key="10">
    <source>
        <dbReference type="EMBL" id="OHS97083.1"/>
    </source>
</evidence>
<keyword evidence="3 6" id="KW-0547">Nucleotide-binding</keyword>
<dbReference type="PANTHER" id="PTHR24346">
    <property type="entry name" value="MAP/MICROTUBULE AFFINITY-REGULATING KINASE"/>
    <property type="match status" value="1"/>
</dbReference>
<keyword evidence="2" id="KW-0808">Transferase</keyword>
<dbReference type="PROSITE" id="PS00107">
    <property type="entry name" value="PROTEIN_KINASE_ATP"/>
    <property type="match status" value="1"/>
</dbReference>
<dbReference type="GeneID" id="94829671"/>
<keyword evidence="5 6" id="KW-0067">ATP-binding</keyword>
<keyword evidence="4 10" id="KW-0418">Kinase</keyword>
<dbReference type="PROSITE" id="PS00108">
    <property type="entry name" value="PROTEIN_KINASE_ST"/>
    <property type="match status" value="1"/>
</dbReference>
<evidence type="ECO:0000313" key="11">
    <source>
        <dbReference type="Proteomes" id="UP000179807"/>
    </source>
</evidence>
<dbReference type="VEuPathDB" id="TrichDB:TRFO_09635"/>
<dbReference type="CDD" id="cd14003">
    <property type="entry name" value="STKc_AMPK-like"/>
    <property type="match status" value="1"/>
</dbReference>
<dbReference type="SMART" id="SM00220">
    <property type="entry name" value="S_TKc"/>
    <property type="match status" value="1"/>
</dbReference>
<name>A0A1J4JHK0_9EUKA</name>
<accession>A0A1J4JHK0</accession>
<dbReference type="RefSeq" id="XP_068350220.1">
    <property type="nucleotide sequence ID" value="XM_068494967.1"/>
</dbReference>
<protein>
    <submittedName>
        <fullName evidence="10">CAMK family protein kinase</fullName>
    </submittedName>
</protein>
<evidence type="ECO:0000256" key="4">
    <source>
        <dbReference type="ARBA" id="ARBA00022777"/>
    </source>
</evidence>
<dbReference type="Proteomes" id="UP000179807">
    <property type="component" value="Unassembled WGS sequence"/>
</dbReference>
<feature type="domain" description="Protein kinase" evidence="9">
    <location>
        <begin position="13"/>
        <end position="265"/>
    </location>
</feature>
<dbReference type="Gene3D" id="1.10.510.10">
    <property type="entry name" value="Transferase(Phosphotransferase) domain 1"/>
    <property type="match status" value="1"/>
</dbReference>
<keyword evidence="1 7" id="KW-0723">Serine/threonine-protein kinase</keyword>
<evidence type="ECO:0000256" key="6">
    <source>
        <dbReference type="PROSITE-ProRule" id="PRU10141"/>
    </source>
</evidence>
<feature type="region of interest" description="Disordered" evidence="8">
    <location>
        <begin position="308"/>
        <end position="331"/>
    </location>
</feature>
<evidence type="ECO:0000256" key="2">
    <source>
        <dbReference type="ARBA" id="ARBA00022679"/>
    </source>
</evidence>
<dbReference type="FunFam" id="3.30.200.20:FF:000042">
    <property type="entry name" value="Aurora kinase A"/>
    <property type="match status" value="1"/>
</dbReference>
<evidence type="ECO:0000259" key="9">
    <source>
        <dbReference type="PROSITE" id="PS50011"/>
    </source>
</evidence>
<dbReference type="InterPro" id="IPR017441">
    <property type="entry name" value="Protein_kinase_ATP_BS"/>
</dbReference>
<feature type="compositionally biased region" description="Polar residues" evidence="8">
    <location>
        <begin position="379"/>
        <end position="389"/>
    </location>
</feature>
<dbReference type="EMBL" id="MLAK01001137">
    <property type="protein sequence ID" value="OHS97083.1"/>
    <property type="molecule type" value="Genomic_DNA"/>
</dbReference>
<dbReference type="GO" id="GO:0005737">
    <property type="term" value="C:cytoplasm"/>
    <property type="evidence" value="ECO:0007669"/>
    <property type="project" value="TreeGrafter"/>
</dbReference>
<proteinExistence type="inferred from homology"/>
<comment type="caution">
    <text evidence="10">The sequence shown here is derived from an EMBL/GenBank/DDBJ whole genome shotgun (WGS) entry which is preliminary data.</text>
</comment>
<dbReference type="OrthoDB" id="541276at2759"/>
<sequence>MSRISHPRQIRQYTLTNELGSGSYSVVCKAFNKQNRRNFAVKIFPKTNLSEPGEAERFQREINSMACLRHDNLVALYDFFWDDKNFYMVIDYCPGGELFNYIVEHDRMEEPVAALIFKQIASAISFCHQRGVAHRDLKPENVLIDRYPHIKVSDFGLCGFINNDQLMQTFCGSPAYCAPECLAKKEYDGRLSDVWSLGTILYSMVTGDNPWNYSNTTQMIHQILAANYTVPDYVSESCKDLIQGMLRVNPDDRISVEDILEHPWLELANEANVKMPPKPRDIQGQSQLPPLRDLSMGDLHSLMVKSSNQTDSGIYSPFEKMGGDEEEDGNERIQLKGSRMPSLPSLCVRSPSIENFAKTLNPNGPSPRNKRFRPLNLSLGANRQRSANTLLPKMPHSPSPSLIGTIEE</sequence>
<feature type="region of interest" description="Disordered" evidence="8">
    <location>
        <begin position="357"/>
        <end position="408"/>
    </location>
</feature>
<dbReference type="AlphaFoldDB" id="A0A1J4JHK0"/>
<dbReference type="Pfam" id="PF00069">
    <property type="entry name" value="Pkinase"/>
    <property type="match status" value="1"/>
</dbReference>
<dbReference type="PANTHER" id="PTHR24346:SF82">
    <property type="entry name" value="KP78A-RELATED"/>
    <property type="match status" value="1"/>
</dbReference>
<gene>
    <name evidence="10" type="ORF">TRFO_09635</name>
</gene>
<evidence type="ECO:0000256" key="3">
    <source>
        <dbReference type="ARBA" id="ARBA00022741"/>
    </source>
</evidence>
<organism evidence="10 11">
    <name type="scientific">Tritrichomonas foetus</name>
    <dbReference type="NCBI Taxonomy" id="1144522"/>
    <lineage>
        <taxon>Eukaryota</taxon>
        <taxon>Metamonada</taxon>
        <taxon>Parabasalia</taxon>
        <taxon>Tritrichomonadida</taxon>
        <taxon>Tritrichomonadidae</taxon>
        <taxon>Tritrichomonas</taxon>
    </lineage>
</organism>
<evidence type="ECO:0000256" key="7">
    <source>
        <dbReference type="RuleBase" id="RU000304"/>
    </source>
</evidence>
<feature type="binding site" evidence="6">
    <location>
        <position position="42"/>
    </location>
    <ligand>
        <name>ATP</name>
        <dbReference type="ChEBI" id="CHEBI:30616"/>
    </ligand>
</feature>
<dbReference type="FunFam" id="1.10.510.10:FF:000956">
    <property type="entry name" value="CAMK family protein kinase"/>
    <property type="match status" value="1"/>
</dbReference>
<reference evidence="10" key="1">
    <citation type="submission" date="2016-10" db="EMBL/GenBank/DDBJ databases">
        <authorList>
            <person name="Benchimol M."/>
            <person name="Almeida L.G."/>
            <person name="Vasconcelos A.T."/>
            <person name="Perreira-Neves A."/>
            <person name="Rosa I.A."/>
            <person name="Tasca T."/>
            <person name="Bogo M.R."/>
            <person name="de Souza W."/>
        </authorList>
    </citation>
    <scope>NUCLEOTIDE SEQUENCE [LARGE SCALE GENOMIC DNA]</scope>
    <source>
        <strain evidence="10">K</strain>
    </source>
</reference>
<dbReference type="InterPro" id="IPR011009">
    <property type="entry name" value="Kinase-like_dom_sf"/>
</dbReference>
<comment type="similarity">
    <text evidence="7">Belongs to the protein kinase superfamily.</text>
</comment>
<dbReference type="InterPro" id="IPR008271">
    <property type="entry name" value="Ser/Thr_kinase_AS"/>
</dbReference>
<keyword evidence="11" id="KW-1185">Reference proteome</keyword>
<dbReference type="GO" id="GO:0035556">
    <property type="term" value="P:intracellular signal transduction"/>
    <property type="evidence" value="ECO:0007669"/>
    <property type="project" value="TreeGrafter"/>
</dbReference>
<dbReference type="InterPro" id="IPR000719">
    <property type="entry name" value="Prot_kinase_dom"/>
</dbReference>
<dbReference type="PROSITE" id="PS50011">
    <property type="entry name" value="PROTEIN_KINASE_DOM"/>
    <property type="match status" value="1"/>
</dbReference>
<dbReference type="SUPFAM" id="SSF56112">
    <property type="entry name" value="Protein kinase-like (PK-like)"/>
    <property type="match status" value="1"/>
</dbReference>